<dbReference type="SUPFAM" id="SSF56281">
    <property type="entry name" value="Metallo-hydrolase/oxidoreductase"/>
    <property type="match status" value="1"/>
</dbReference>
<evidence type="ECO:0000256" key="1">
    <source>
        <dbReference type="ARBA" id="ARBA00023159"/>
    </source>
</evidence>
<dbReference type="EMBL" id="FQXR01000008">
    <property type="protein sequence ID" value="SHI03019.1"/>
    <property type="molecule type" value="Genomic_DNA"/>
</dbReference>
<dbReference type="Gene3D" id="3.40.10.10">
    <property type="entry name" value="DNA Methylphosphotriester Repair Domain"/>
    <property type="match status" value="1"/>
</dbReference>
<dbReference type="PROSITE" id="PS51257">
    <property type="entry name" value="PROKAR_LIPOPROTEIN"/>
    <property type="match status" value="1"/>
</dbReference>
<dbReference type="STRING" id="1123281.SAMN02745180_01806"/>
<dbReference type="SUPFAM" id="SSF57884">
    <property type="entry name" value="Ada DNA repair protein, N-terminal domain (N-Ada 10)"/>
    <property type="match status" value="1"/>
</dbReference>
<dbReference type="GO" id="GO:0008270">
    <property type="term" value="F:zinc ion binding"/>
    <property type="evidence" value="ECO:0007669"/>
    <property type="project" value="InterPro"/>
</dbReference>
<dbReference type="InterPro" id="IPR036866">
    <property type="entry name" value="RibonucZ/Hydroxyglut_hydro"/>
</dbReference>
<dbReference type="Pfam" id="PF02805">
    <property type="entry name" value="Ada_Zn_binding"/>
    <property type="match status" value="1"/>
</dbReference>
<feature type="domain" description="Metallo-beta-lactamase" evidence="2">
    <location>
        <begin position="51"/>
        <end position="246"/>
    </location>
</feature>
<dbReference type="InterPro" id="IPR001279">
    <property type="entry name" value="Metallo-B-lactamas"/>
</dbReference>
<dbReference type="GO" id="GO:0003677">
    <property type="term" value="F:DNA binding"/>
    <property type="evidence" value="ECO:0007669"/>
    <property type="project" value="InterPro"/>
</dbReference>
<proteinExistence type="predicted"/>
<dbReference type="Proteomes" id="UP000184389">
    <property type="component" value="Unassembled WGS sequence"/>
</dbReference>
<dbReference type="Gene3D" id="3.60.15.10">
    <property type="entry name" value="Ribonuclease Z/Hydroxyacylglutathione hydrolase-like"/>
    <property type="match status" value="1"/>
</dbReference>
<evidence type="ECO:0000313" key="4">
    <source>
        <dbReference type="Proteomes" id="UP000184389"/>
    </source>
</evidence>
<sequence length="353" mass="39356">MKKISNIKFILIVAILAALILSACQYDLEDAINDNLEQKGDLIVHFIDVGQGDSIFIQLPNGETSLIDGGTRASGENIVKYLKEQNVEKIDYLIATHPHEDHIGGLPKVVKNFEIGKIYMPDATANTNIFQELLKEIKNKDKKVSIAKGGDIILNDSGVKYEILAPNGEKYGETNDYSVVTKLTYKGNSFLFTGDAEKTSENEMMDKGYNLKSDVLKIGHHGGSTSTSNEFLLKVSPKYGVISLGKDNTYGHPHKETIARLNEQNVTVLRTDELGTIVMNSDGKNINVNKEIKGENTESETQNIKKYYIGNINTKVYHSPDCNYLPKEENQIILKSKKEAEDKGFRPHDKCIK</sequence>
<dbReference type="SMART" id="SM00849">
    <property type="entry name" value="Lactamase_B"/>
    <property type="match status" value="1"/>
</dbReference>
<dbReference type="GO" id="GO:0008168">
    <property type="term" value="F:methyltransferase activity"/>
    <property type="evidence" value="ECO:0007669"/>
    <property type="project" value="InterPro"/>
</dbReference>
<accession>A0A1M5XTD8</accession>
<evidence type="ECO:0000259" key="2">
    <source>
        <dbReference type="SMART" id="SM00849"/>
    </source>
</evidence>
<dbReference type="GO" id="GO:0006281">
    <property type="term" value="P:DNA repair"/>
    <property type="evidence" value="ECO:0007669"/>
    <property type="project" value="InterPro"/>
</dbReference>
<name>A0A1M5XTD8_9FIRM</name>
<keyword evidence="4" id="KW-1185">Reference proteome</keyword>
<dbReference type="InterPro" id="IPR004026">
    <property type="entry name" value="Ada_DNA_repair_Zn-bd"/>
</dbReference>
<dbReference type="RefSeq" id="WP_072744474.1">
    <property type="nucleotide sequence ID" value="NZ_FQXR01000008.1"/>
</dbReference>
<dbReference type="InterPro" id="IPR052159">
    <property type="entry name" value="Competence_DNA_uptake"/>
</dbReference>
<dbReference type="CDD" id="cd07731">
    <property type="entry name" value="ComA-like_MBL-fold"/>
    <property type="match status" value="1"/>
</dbReference>
<dbReference type="Pfam" id="PF00753">
    <property type="entry name" value="Lactamase_B"/>
    <property type="match status" value="1"/>
</dbReference>
<dbReference type="InterPro" id="IPR035681">
    <property type="entry name" value="ComA-like_MBL"/>
</dbReference>
<gene>
    <name evidence="3" type="ORF">SAMN02745180_01806</name>
</gene>
<organism evidence="3 4">
    <name type="scientific">Sporanaerobacter acetigenes DSM 13106</name>
    <dbReference type="NCBI Taxonomy" id="1123281"/>
    <lineage>
        <taxon>Bacteria</taxon>
        <taxon>Bacillati</taxon>
        <taxon>Bacillota</taxon>
        <taxon>Tissierellia</taxon>
        <taxon>Tissierellales</taxon>
        <taxon>Sporanaerobacteraceae</taxon>
        <taxon>Sporanaerobacter</taxon>
    </lineage>
</organism>
<evidence type="ECO:0000313" key="3">
    <source>
        <dbReference type="EMBL" id="SHI03019.1"/>
    </source>
</evidence>
<dbReference type="GO" id="GO:0006355">
    <property type="term" value="P:regulation of DNA-templated transcription"/>
    <property type="evidence" value="ECO:0007669"/>
    <property type="project" value="InterPro"/>
</dbReference>
<reference evidence="3 4" key="1">
    <citation type="submission" date="2016-11" db="EMBL/GenBank/DDBJ databases">
        <authorList>
            <person name="Jaros S."/>
            <person name="Januszkiewicz K."/>
            <person name="Wedrychowicz H."/>
        </authorList>
    </citation>
    <scope>NUCLEOTIDE SEQUENCE [LARGE SCALE GENOMIC DNA]</scope>
    <source>
        <strain evidence="3 4">DSM 13106</strain>
    </source>
</reference>
<protein>
    <submittedName>
        <fullName evidence="3">Competence protein ComEC</fullName>
    </submittedName>
</protein>
<dbReference type="InterPro" id="IPR035451">
    <property type="entry name" value="Ada-like_dom_sf"/>
</dbReference>
<dbReference type="OrthoDB" id="9761531at2"/>
<dbReference type="AlphaFoldDB" id="A0A1M5XTD8"/>
<dbReference type="PANTHER" id="PTHR30619:SF7">
    <property type="entry name" value="BETA-LACTAMASE DOMAIN PROTEIN"/>
    <property type="match status" value="1"/>
</dbReference>
<keyword evidence="1" id="KW-0010">Activator</keyword>
<dbReference type="PANTHER" id="PTHR30619">
    <property type="entry name" value="DNA INTERNALIZATION/COMPETENCE PROTEIN COMEC/REC2"/>
    <property type="match status" value="1"/>
</dbReference>